<keyword evidence="11 12" id="KW-0472">Membrane</keyword>
<dbReference type="GO" id="GO:0000155">
    <property type="term" value="F:phosphorelay sensor kinase activity"/>
    <property type="evidence" value="ECO:0007669"/>
    <property type="project" value="InterPro"/>
</dbReference>
<comment type="subcellular location">
    <subcellularLocation>
        <location evidence="2">Cell membrane</location>
        <topology evidence="2">Multi-pass membrane protein</topology>
    </subcellularLocation>
</comment>
<feature type="transmembrane region" description="Helical" evidence="12">
    <location>
        <begin position="289"/>
        <end position="312"/>
    </location>
</feature>
<evidence type="ECO:0000256" key="2">
    <source>
        <dbReference type="ARBA" id="ARBA00004651"/>
    </source>
</evidence>
<dbReference type="OrthoDB" id="9776552at2"/>
<evidence type="ECO:0000259" key="14">
    <source>
        <dbReference type="PROSITE" id="PS50885"/>
    </source>
</evidence>
<evidence type="ECO:0000256" key="6">
    <source>
        <dbReference type="ARBA" id="ARBA00022679"/>
    </source>
</evidence>
<dbReference type="SUPFAM" id="SSF55874">
    <property type="entry name" value="ATPase domain of HSP90 chaperone/DNA topoisomerase II/histidine kinase"/>
    <property type="match status" value="1"/>
</dbReference>
<name>A0A3S0A2W5_9BACL</name>
<sequence>MTFTRTQPRRGTYPFTKKPYSLRSRLILILFLSSLAPLIILGSISYFSMYAILKNKAEAGVKSNLHQVLISLEDTLSQLNHTSQQLAFDGRVGKSLESYLAGDGYMKKQLSDEIRSELGLIHFTNPTLGLMFYYLGKEQTTLFETYSLNGAVNLRSLPVLFQFNKIRYFGPHMSLNPIDGHIVLSILRQVELPDRDDVYVYIETNFRLAESIIKNDQYGGNLIHMIVDDNDTVVYSENTAAFPIGADAAKYAAAKMRSSYYTYEESSNQSWKVMAAIPKSVYRAEINRWIMEFTLFAVATLAASCLIAWYIWRTMYRPLSQLNNDIRNIRSGNDTFQVRSSPIFEFAVIHKEFADMRTRIHELISEVAFKEQGKAQLEVEKLMAQINPHFIYNTLDTVRWLARGNGQKDIDKLVSTLNKVLHYNLGKGGPAKMKDELDALKQYVELQAIRYNFQFVVNIRADAGALELPVPRFILQPLVENALYHGLDENSVIEVEIADDHGTHVVIRVSDNGEGMSEADIRRLLNDDNGDRKRVGLGIGLNYVYRMVKFQFGADASFHIESREGAGTTVRLRLPIHYEEA</sequence>
<keyword evidence="4" id="KW-1003">Cell membrane</keyword>
<dbReference type="GO" id="GO:0005886">
    <property type="term" value="C:plasma membrane"/>
    <property type="evidence" value="ECO:0007669"/>
    <property type="project" value="UniProtKB-SubCell"/>
</dbReference>
<evidence type="ECO:0000313" key="15">
    <source>
        <dbReference type="EMBL" id="RTE08284.1"/>
    </source>
</evidence>
<dbReference type="InterPro" id="IPR003594">
    <property type="entry name" value="HATPase_dom"/>
</dbReference>
<keyword evidence="12" id="KW-1133">Transmembrane helix</keyword>
<evidence type="ECO:0000256" key="3">
    <source>
        <dbReference type="ARBA" id="ARBA00012438"/>
    </source>
</evidence>
<keyword evidence="12" id="KW-0812">Transmembrane</keyword>
<evidence type="ECO:0000259" key="13">
    <source>
        <dbReference type="PROSITE" id="PS50109"/>
    </source>
</evidence>
<dbReference type="InterPro" id="IPR004358">
    <property type="entry name" value="Sig_transdc_His_kin-like_C"/>
</dbReference>
<evidence type="ECO:0000256" key="4">
    <source>
        <dbReference type="ARBA" id="ARBA00022475"/>
    </source>
</evidence>
<dbReference type="Gene3D" id="6.10.340.10">
    <property type="match status" value="1"/>
</dbReference>
<dbReference type="PROSITE" id="PS50885">
    <property type="entry name" value="HAMP"/>
    <property type="match status" value="1"/>
</dbReference>
<evidence type="ECO:0000256" key="11">
    <source>
        <dbReference type="ARBA" id="ARBA00023136"/>
    </source>
</evidence>
<evidence type="ECO:0000256" key="1">
    <source>
        <dbReference type="ARBA" id="ARBA00000085"/>
    </source>
</evidence>
<evidence type="ECO:0000256" key="9">
    <source>
        <dbReference type="ARBA" id="ARBA00022840"/>
    </source>
</evidence>
<dbReference type="AlphaFoldDB" id="A0A3S0A2W5"/>
<dbReference type="Gene3D" id="3.30.565.10">
    <property type="entry name" value="Histidine kinase-like ATPase, C-terminal domain"/>
    <property type="match status" value="1"/>
</dbReference>
<organism evidence="15 16">
    <name type="scientific">Paenibacillus whitsoniae</name>
    <dbReference type="NCBI Taxonomy" id="2496558"/>
    <lineage>
        <taxon>Bacteria</taxon>
        <taxon>Bacillati</taxon>
        <taxon>Bacillota</taxon>
        <taxon>Bacilli</taxon>
        <taxon>Bacillales</taxon>
        <taxon>Paenibacillaceae</taxon>
        <taxon>Paenibacillus</taxon>
    </lineage>
</organism>
<proteinExistence type="predicted"/>
<dbReference type="InterPro" id="IPR010559">
    <property type="entry name" value="Sig_transdc_His_kin_internal"/>
</dbReference>
<keyword evidence="9" id="KW-0067">ATP-binding</keyword>
<feature type="transmembrane region" description="Helical" evidence="12">
    <location>
        <begin position="26"/>
        <end position="53"/>
    </location>
</feature>
<accession>A0A3S0A2W5</accession>
<comment type="caution">
    <text evidence="15">The sequence shown here is derived from an EMBL/GenBank/DDBJ whole genome shotgun (WGS) entry which is preliminary data.</text>
</comment>
<evidence type="ECO:0000256" key="8">
    <source>
        <dbReference type="ARBA" id="ARBA00022777"/>
    </source>
</evidence>
<evidence type="ECO:0000256" key="12">
    <source>
        <dbReference type="SAM" id="Phobius"/>
    </source>
</evidence>
<keyword evidence="7" id="KW-0547">Nucleotide-binding</keyword>
<dbReference type="PROSITE" id="PS50109">
    <property type="entry name" value="HIS_KIN"/>
    <property type="match status" value="1"/>
</dbReference>
<evidence type="ECO:0000256" key="10">
    <source>
        <dbReference type="ARBA" id="ARBA00023012"/>
    </source>
</evidence>
<evidence type="ECO:0000256" key="5">
    <source>
        <dbReference type="ARBA" id="ARBA00022553"/>
    </source>
</evidence>
<gene>
    <name evidence="15" type="ORF">EJQ19_17820</name>
</gene>
<evidence type="ECO:0000256" key="7">
    <source>
        <dbReference type="ARBA" id="ARBA00022741"/>
    </source>
</evidence>
<dbReference type="InterPro" id="IPR050640">
    <property type="entry name" value="Bact_2-comp_sensor_kinase"/>
</dbReference>
<dbReference type="EC" id="2.7.13.3" evidence="3"/>
<reference evidence="15 16" key="1">
    <citation type="submission" date="2018-12" db="EMBL/GenBank/DDBJ databases">
        <title>Bacillus ochoae sp. nov., Paenibacillus whitsoniae sp. nov., Paenibacillus spiritus sp. nov. Isolated from the Mars Exploration Rover during spacecraft assembly.</title>
        <authorList>
            <person name="Seuylemezian A."/>
            <person name="Vaishampayan P."/>
        </authorList>
    </citation>
    <scope>NUCLEOTIDE SEQUENCE [LARGE SCALE GENOMIC DNA]</scope>
    <source>
        <strain evidence="15 16">MER 54</strain>
    </source>
</reference>
<dbReference type="PANTHER" id="PTHR34220:SF7">
    <property type="entry name" value="SENSOR HISTIDINE KINASE YPDA"/>
    <property type="match status" value="1"/>
</dbReference>
<keyword evidence="10" id="KW-0902">Two-component regulatory system</keyword>
<dbReference type="EMBL" id="RXHU01000054">
    <property type="protein sequence ID" value="RTE08284.1"/>
    <property type="molecule type" value="Genomic_DNA"/>
</dbReference>
<dbReference type="InterPro" id="IPR003660">
    <property type="entry name" value="HAMP_dom"/>
</dbReference>
<dbReference type="SMART" id="SM00387">
    <property type="entry name" value="HATPase_c"/>
    <property type="match status" value="1"/>
</dbReference>
<protein>
    <recommendedName>
        <fullName evidence="3">histidine kinase</fullName>
        <ecNumber evidence="3">2.7.13.3</ecNumber>
    </recommendedName>
</protein>
<keyword evidence="16" id="KW-1185">Reference proteome</keyword>
<dbReference type="GO" id="GO:0005524">
    <property type="term" value="F:ATP binding"/>
    <property type="evidence" value="ECO:0007669"/>
    <property type="project" value="UniProtKB-KW"/>
</dbReference>
<dbReference type="Pfam" id="PF06580">
    <property type="entry name" value="His_kinase"/>
    <property type="match status" value="1"/>
</dbReference>
<dbReference type="Proteomes" id="UP000276128">
    <property type="component" value="Unassembled WGS sequence"/>
</dbReference>
<dbReference type="InterPro" id="IPR036890">
    <property type="entry name" value="HATPase_C_sf"/>
</dbReference>
<dbReference type="PRINTS" id="PR00344">
    <property type="entry name" value="BCTRLSENSOR"/>
</dbReference>
<keyword evidence="5" id="KW-0597">Phosphoprotein</keyword>
<dbReference type="PANTHER" id="PTHR34220">
    <property type="entry name" value="SENSOR HISTIDINE KINASE YPDA"/>
    <property type="match status" value="1"/>
</dbReference>
<dbReference type="InterPro" id="IPR005467">
    <property type="entry name" value="His_kinase_dom"/>
</dbReference>
<dbReference type="Pfam" id="PF02518">
    <property type="entry name" value="HATPase_c"/>
    <property type="match status" value="1"/>
</dbReference>
<dbReference type="RefSeq" id="WP_126142585.1">
    <property type="nucleotide sequence ID" value="NZ_RXHU01000054.1"/>
</dbReference>
<comment type="catalytic activity">
    <reaction evidence="1">
        <text>ATP + protein L-histidine = ADP + protein N-phospho-L-histidine.</text>
        <dbReference type="EC" id="2.7.13.3"/>
    </reaction>
</comment>
<feature type="domain" description="HAMP" evidence="14">
    <location>
        <begin position="313"/>
        <end position="365"/>
    </location>
</feature>
<evidence type="ECO:0000313" key="16">
    <source>
        <dbReference type="Proteomes" id="UP000276128"/>
    </source>
</evidence>
<keyword evidence="6" id="KW-0808">Transferase</keyword>
<keyword evidence="8 15" id="KW-0418">Kinase</keyword>
<feature type="domain" description="Histidine kinase" evidence="13">
    <location>
        <begin position="474"/>
        <end position="578"/>
    </location>
</feature>